<dbReference type="InterPro" id="IPR053790">
    <property type="entry name" value="P5CR-like_CS"/>
</dbReference>
<feature type="domain" description="Pyrroline-5-carboxylate reductase dimerisation" evidence="11">
    <location>
        <begin position="152"/>
        <end position="254"/>
    </location>
</feature>
<keyword evidence="4 6" id="KW-0560">Oxidoreductase</keyword>
<dbReference type="GO" id="GO:0055129">
    <property type="term" value="P:L-proline biosynthetic process"/>
    <property type="evidence" value="ECO:0007669"/>
    <property type="project" value="UniProtKB-UniRule"/>
</dbReference>
<evidence type="ECO:0000259" key="11">
    <source>
        <dbReference type="Pfam" id="PF14748"/>
    </source>
</evidence>
<dbReference type="HAMAP" id="MF_01925">
    <property type="entry name" value="P5C_reductase"/>
    <property type="match status" value="1"/>
</dbReference>
<evidence type="ECO:0000259" key="10">
    <source>
        <dbReference type="Pfam" id="PF03807"/>
    </source>
</evidence>
<dbReference type="GO" id="GO:0005737">
    <property type="term" value="C:cytoplasm"/>
    <property type="evidence" value="ECO:0007669"/>
    <property type="project" value="UniProtKB-SubCell"/>
</dbReference>
<comment type="catalytic activity">
    <reaction evidence="6 9">
        <text>L-proline + NADP(+) = (S)-1-pyrroline-5-carboxylate + NADPH + 2 H(+)</text>
        <dbReference type="Rhea" id="RHEA:14109"/>
        <dbReference type="ChEBI" id="CHEBI:15378"/>
        <dbReference type="ChEBI" id="CHEBI:17388"/>
        <dbReference type="ChEBI" id="CHEBI:57783"/>
        <dbReference type="ChEBI" id="CHEBI:58349"/>
        <dbReference type="ChEBI" id="CHEBI:60039"/>
        <dbReference type="EC" id="1.5.1.2"/>
    </reaction>
</comment>
<dbReference type="Pfam" id="PF03807">
    <property type="entry name" value="F420_oxidored"/>
    <property type="match status" value="1"/>
</dbReference>
<dbReference type="SUPFAM" id="SSF48179">
    <property type="entry name" value="6-phosphogluconate dehydrogenase C-terminal domain-like"/>
    <property type="match status" value="1"/>
</dbReference>
<organism evidence="12 13">
    <name type="scientific">Candidatus Alectryocaccomicrobium excrementavium</name>
    <dbReference type="NCBI Taxonomy" id="2840668"/>
    <lineage>
        <taxon>Bacteria</taxon>
        <taxon>Bacillati</taxon>
        <taxon>Bacillota</taxon>
        <taxon>Clostridia</taxon>
        <taxon>Candidatus Alectryocaccomicrobium</taxon>
    </lineage>
</organism>
<comment type="pathway">
    <text evidence="6 9">Amino-acid biosynthesis; L-proline biosynthesis; L-proline from L-glutamate 5-semialdehyde: step 1/1.</text>
</comment>
<feature type="binding site" evidence="8">
    <location>
        <begin position="61"/>
        <end position="64"/>
    </location>
    <ligand>
        <name>NADP(+)</name>
        <dbReference type="ChEBI" id="CHEBI:58349"/>
    </ligand>
</feature>
<keyword evidence="6 9" id="KW-0028">Amino-acid biosynthesis</keyword>
<dbReference type="GO" id="GO:0004735">
    <property type="term" value="F:pyrroline-5-carboxylate reductase activity"/>
    <property type="evidence" value="ECO:0007669"/>
    <property type="project" value="UniProtKB-UniRule"/>
</dbReference>
<dbReference type="InterPro" id="IPR029036">
    <property type="entry name" value="P5CR_dimer"/>
</dbReference>
<protein>
    <recommendedName>
        <fullName evidence="6 7">Pyrroline-5-carboxylate reductase</fullName>
        <shortName evidence="6">P5C reductase</shortName>
        <shortName evidence="6">P5CR</shortName>
        <ecNumber evidence="6 7">1.5.1.2</ecNumber>
    </recommendedName>
    <alternativeName>
        <fullName evidence="6">PCA reductase</fullName>
    </alternativeName>
</protein>
<keyword evidence="3 6" id="KW-0521">NADP</keyword>
<reference evidence="12" key="1">
    <citation type="submission" date="2020-10" db="EMBL/GenBank/DDBJ databases">
        <authorList>
            <person name="Gilroy R."/>
        </authorList>
    </citation>
    <scope>NUCLEOTIDE SEQUENCE</scope>
    <source>
        <strain evidence="12">13766</strain>
    </source>
</reference>
<dbReference type="InterPro" id="IPR036291">
    <property type="entry name" value="NAD(P)-bd_dom_sf"/>
</dbReference>
<keyword evidence="2 6" id="KW-0641">Proline biosynthesis</keyword>
<feature type="binding site" evidence="8">
    <location>
        <begin position="6"/>
        <end position="11"/>
    </location>
    <ligand>
        <name>NADP(+)</name>
        <dbReference type="ChEBI" id="CHEBI:58349"/>
    </ligand>
</feature>
<dbReference type="PROSITE" id="PS00521">
    <property type="entry name" value="P5CR"/>
    <property type="match status" value="1"/>
</dbReference>
<name>A0A9D1K5E3_9FIRM</name>
<comment type="caution">
    <text evidence="12">The sequence shown here is derived from an EMBL/GenBank/DDBJ whole genome shotgun (WGS) entry which is preliminary data.</text>
</comment>
<comment type="function">
    <text evidence="5 6">Catalyzes the reduction of 1-pyrroline-5-carboxylate (PCA) to L-proline.</text>
</comment>
<evidence type="ECO:0000256" key="7">
    <source>
        <dbReference type="NCBIfam" id="TIGR00112"/>
    </source>
</evidence>
<evidence type="ECO:0000256" key="1">
    <source>
        <dbReference type="ARBA" id="ARBA00005525"/>
    </source>
</evidence>
<evidence type="ECO:0000313" key="13">
    <source>
        <dbReference type="Proteomes" id="UP000824140"/>
    </source>
</evidence>
<evidence type="ECO:0000313" key="12">
    <source>
        <dbReference type="EMBL" id="HIS91512.1"/>
    </source>
</evidence>
<dbReference type="AlphaFoldDB" id="A0A9D1K5E3"/>
<dbReference type="PIRSF" id="PIRSF000193">
    <property type="entry name" value="Pyrrol-5-carb_rd"/>
    <property type="match status" value="1"/>
</dbReference>
<dbReference type="Pfam" id="PF14748">
    <property type="entry name" value="P5CR_dimer"/>
    <property type="match status" value="1"/>
</dbReference>
<dbReference type="FunFam" id="1.10.3730.10:FF:000001">
    <property type="entry name" value="Pyrroline-5-carboxylate reductase"/>
    <property type="match status" value="1"/>
</dbReference>
<dbReference type="SUPFAM" id="SSF51735">
    <property type="entry name" value="NAD(P)-binding Rossmann-fold domains"/>
    <property type="match status" value="1"/>
</dbReference>
<dbReference type="Proteomes" id="UP000824140">
    <property type="component" value="Unassembled WGS sequence"/>
</dbReference>
<reference evidence="12" key="2">
    <citation type="journal article" date="2021" name="PeerJ">
        <title>Extensive microbial diversity within the chicken gut microbiome revealed by metagenomics and culture.</title>
        <authorList>
            <person name="Gilroy R."/>
            <person name="Ravi A."/>
            <person name="Getino M."/>
            <person name="Pursley I."/>
            <person name="Horton D.L."/>
            <person name="Alikhan N.F."/>
            <person name="Baker D."/>
            <person name="Gharbi K."/>
            <person name="Hall N."/>
            <person name="Watson M."/>
            <person name="Adriaenssens E.M."/>
            <person name="Foster-Nyarko E."/>
            <person name="Jarju S."/>
            <person name="Secka A."/>
            <person name="Antonio M."/>
            <person name="Oren A."/>
            <person name="Chaudhuri R.R."/>
            <person name="La Ragione R."/>
            <person name="Hildebrand F."/>
            <person name="Pallen M.J."/>
        </authorList>
    </citation>
    <scope>NUCLEOTIDE SEQUENCE</scope>
    <source>
        <strain evidence="12">13766</strain>
    </source>
</reference>
<comment type="subcellular location">
    <subcellularLocation>
        <location evidence="6">Cytoplasm</location>
    </subcellularLocation>
</comment>
<dbReference type="InterPro" id="IPR028939">
    <property type="entry name" value="P5C_Rdtase_cat_N"/>
</dbReference>
<dbReference type="Gene3D" id="3.40.50.720">
    <property type="entry name" value="NAD(P)-binding Rossmann-like Domain"/>
    <property type="match status" value="1"/>
</dbReference>
<keyword evidence="6" id="KW-0963">Cytoplasm</keyword>
<dbReference type="PANTHER" id="PTHR11645">
    <property type="entry name" value="PYRROLINE-5-CARBOXYLATE REDUCTASE"/>
    <property type="match status" value="1"/>
</dbReference>
<dbReference type="EC" id="1.5.1.2" evidence="6 7"/>
<dbReference type="EMBL" id="DVJN01000013">
    <property type="protein sequence ID" value="HIS91512.1"/>
    <property type="molecule type" value="Genomic_DNA"/>
</dbReference>
<dbReference type="PANTHER" id="PTHR11645:SF0">
    <property type="entry name" value="PYRROLINE-5-CARBOXYLATE REDUCTASE 3"/>
    <property type="match status" value="1"/>
</dbReference>
<evidence type="ECO:0000256" key="4">
    <source>
        <dbReference type="ARBA" id="ARBA00023002"/>
    </source>
</evidence>
<evidence type="ECO:0000256" key="2">
    <source>
        <dbReference type="ARBA" id="ARBA00022650"/>
    </source>
</evidence>
<feature type="domain" description="Pyrroline-5-carboxylate reductase catalytic N-terminal" evidence="10">
    <location>
        <begin position="2"/>
        <end position="88"/>
    </location>
</feature>
<evidence type="ECO:0000256" key="5">
    <source>
        <dbReference type="ARBA" id="ARBA00058118"/>
    </source>
</evidence>
<evidence type="ECO:0000256" key="3">
    <source>
        <dbReference type="ARBA" id="ARBA00022857"/>
    </source>
</evidence>
<gene>
    <name evidence="6 12" type="primary">proC</name>
    <name evidence="12" type="ORF">IAA84_00680</name>
</gene>
<comment type="similarity">
    <text evidence="1 6 9">Belongs to the pyrroline-5-carboxylate reductase family.</text>
</comment>
<evidence type="ECO:0000256" key="8">
    <source>
        <dbReference type="PIRSR" id="PIRSR000193-1"/>
    </source>
</evidence>
<sequence>MKLGFIGAGNMAGAILMGGAHGANVYDVNEAVARRREKECGAVPFDSADALIRNSDVILLAVKPNVAPQVLRENRQAFAGKAVISIVTGLTVQALTALLPPDARFLRVMPNTPAMAGAGMTALCLEHTLSPAEKAFAETLFGAIGRTVWLHESQIDGAVGVSGSGPAYVFLFLEAMADGGVALGLSRQDAYTMAAQTILGSAKLALESGKHPGELKDMVCSPAGTTIQAVRVLEEKGLRSAVMEAVIAAGNTSAAMSKGEKA</sequence>
<dbReference type="NCBIfam" id="TIGR00112">
    <property type="entry name" value="proC"/>
    <property type="match status" value="1"/>
</dbReference>
<evidence type="ECO:0000256" key="9">
    <source>
        <dbReference type="RuleBase" id="RU003903"/>
    </source>
</evidence>
<proteinExistence type="inferred from homology"/>
<accession>A0A9D1K5E3</accession>
<comment type="catalytic activity">
    <reaction evidence="6">
        <text>L-proline + NAD(+) = (S)-1-pyrroline-5-carboxylate + NADH + 2 H(+)</text>
        <dbReference type="Rhea" id="RHEA:14105"/>
        <dbReference type="ChEBI" id="CHEBI:15378"/>
        <dbReference type="ChEBI" id="CHEBI:17388"/>
        <dbReference type="ChEBI" id="CHEBI:57540"/>
        <dbReference type="ChEBI" id="CHEBI:57945"/>
        <dbReference type="ChEBI" id="CHEBI:60039"/>
        <dbReference type="EC" id="1.5.1.2"/>
    </reaction>
</comment>
<evidence type="ECO:0000256" key="6">
    <source>
        <dbReference type="HAMAP-Rule" id="MF_01925"/>
    </source>
</evidence>
<dbReference type="InterPro" id="IPR008927">
    <property type="entry name" value="6-PGluconate_DH-like_C_sf"/>
</dbReference>
<dbReference type="Gene3D" id="1.10.3730.10">
    <property type="entry name" value="ProC C-terminal domain-like"/>
    <property type="match status" value="1"/>
</dbReference>
<dbReference type="InterPro" id="IPR000304">
    <property type="entry name" value="Pyrroline-COOH_reductase"/>
</dbReference>